<comment type="caution">
    <text evidence="2">The sequence shown here is derived from an EMBL/GenBank/DDBJ whole genome shotgun (WGS) entry which is preliminary data.</text>
</comment>
<dbReference type="Proteomes" id="UP000660801">
    <property type="component" value="Unassembled WGS sequence"/>
</dbReference>
<evidence type="ECO:0000256" key="1">
    <source>
        <dbReference type="SAM" id="Phobius"/>
    </source>
</evidence>
<keyword evidence="1" id="KW-0812">Transmembrane</keyword>
<keyword evidence="3" id="KW-1185">Reference proteome</keyword>
<proteinExistence type="predicted"/>
<feature type="transmembrane region" description="Helical" evidence="1">
    <location>
        <begin position="74"/>
        <end position="91"/>
    </location>
</feature>
<dbReference type="OrthoDB" id="2225884at2"/>
<gene>
    <name evidence="2" type="ORF">GCM10011510_11940</name>
</gene>
<dbReference type="EMBL" id="BMJN01000018">
    <property type="protein sequence ID" value="GGE32239.1"/>
    <property type="molecule type" value="Genomic_DNA"/>
</dbReference>
<name>A0A917EF82_9STRE</name>
<protein>
    <submittedName>
        <fullName evidence="2">Uncharacterized protein</fullName>
    </submittedName>
</protein>
<keyword evidence="1" id="KW-1133">Transmembrane helix</keyword>
<keyword evidence="1" id="KW-0472">Membrane</keyword>
<organism evidence="2 3">
    <name type="scientific">Streptococcus himalayensis</name>
    <dbReference type="NCBI Taxonomy" id="1888195"/>
    <lineage>
        <taxon>Bacteria</taxon>
        <taxon>Bacillati</taxon>
        <taxon>Bacillota</taxon>
        <taxon>Bacilli</taxon>
        <taxon>Lactobacillales</taxon>
        <taxon>Streptococcaceae</taxon>
        <taxon>Streptococcus</taxon>
    </lineage>
</organism>
<sequence length="352" mass="39786">MYKIIKITDTEIYIGASDGTFQVVPRNSVAFEPIMLGQEVICYDRNGEKIVILAVQPQQTSFSKLKSFLMHNKMLIGIIAILLIVVISLLLNGQEKPVVSNSNSDKMEQSISTTNSTTNKINKVIDTDKSRYIEPNYDKWNHEELAEGTKIKISGKVIQEQSGSGFHILRVAMNGDSNKVVYVEIDNENYKKVIAEDDEITLYGLANGRTTYETVLKSSLTIPLMEGLMYEIGSTELEESDKPEVIFDQDGLKIEQIGARKFRFYNNRPETVKLRTDSIDVNGQIVSEYNFSGLVIEDLRTGQFKEGELRDDEGVMKAGKTVRITLKIMDDNYREITEIEITLDLDKDVPKT</sequence>
<evidence type="ECO:0000313" key="2">
    <source>
        <dbReference type="EMBL" id="GGE32239.1"/>
    </source>
</evidence>
<reference evidence="2" key="2">
    <citation type="submission" date="2020-09" db="EMBL/GenBank/DDBJ databases">
        <authorList>
            <person name="Sun Q."/>
            <person name="Zhou Y."/>
        </authorList>
    </citation>
    <scope>NUCLEOTIDE SEQUENCE</scope>
    <source>
        <strain evidence="2">CGMCC 1.15533</strain>
    </source>
</reference>
<dbReference type="AlphaFoldDB" id="A0A917EF82"/>
<accession>A0A917EF82</accession>
<dbReference type="RefSeq" id="WP_068990795.1">
    <property type="nucleotide sequence ID" value="NZ_BMJN01000018.1"/>
</dbReference>
<evidence type="ECO:0000313" key="3">
    <source>
        <dbReference type="Proteomes" id="UP000660801"/>
    </source>
</evidence>
<reference evidence="2" key="1">
    <citation type="journal article" date="2014" name="Int. J. Syst. Evol. Microbiol.">
        <title>Complete genome sequence of Corynebacterium casei LMG S-19264T (=DSM 44701T), isolated from a smear-ripened cheese.</title>
        <authorList>
            <consortium name="US DOE Joint Genome Institute (JGI-PGF)"/>
            <person name="Walter F."/>
            <person name="Albersmeier A."/>
            <person name="Kalinowski J."/>
            <person name="Ruckert C."/>
        </authorList>
    </citation>
    <scope>NUCLEOTIDE SEQUENCE</scope>
    <source>
        <strain evidence="2">CGMCC 1.15533</strain>
    </source>
</reference>